<gene>
    <name evidence="2" type="ORF">J2S42_000472</name>
</gene>
<evidence type="ECO:0000313" key="3">
    <source>
        <dbReference type="Proteomes" id="UP001240236"/>
    </source>
</evidence>
<dbReference type="RefSeq" id="WP_307234720.1">
    <property type="nucleotide sequence ID" value="NZ_JAUSUZ010000001.1"/>
</dbReference>
<accession>A0AAE3VTU2</accession>
<feature type="region of interest" description="Disordered" evidence="1">
    <location>
        <begin position="1"/>
        <end position="23"/>
    </location>
</feature>
<dbReference type="Gene3D" id="3.40.30.120">
    <property type="match status" value="1"/>
</dbReference>
<sequence length="86" mass="9508">MGFSRPRRDRCPREHSGRDHAGSGKVRFVLARWTAPDRSTPAAAGLLAGPTARLDHPAALIRRDGHVARIGEDQSDLNDHLGRWFS</sequence>
<dbReference type="Proteomes" id="UP001240236">
    <property type="component" value="Unassembled WGS sequence"/>
</dbReference>
<evidence type="ECO:0000313" key="2">
    <source>
        <dbReference type="EMBL" id="MDQ0363803.1"/>
    </source>
</evidence>
<protein>
    <submittedName>
        <fullName evidence="2">Uncharacterized protein</fullName>
    </submittedName>
</protein>
<feature type="compositionally biased region" description="Basic and acidic residues" evidence="1">
    <location>
        <begin position="9"/>
        <end position="22"/>
    </location>
</feature>
<dbReference type="EMBL" id="JAUSUZ010000001">
    <property type="protein sequence ID" value="MDQ0363803.1"/>
    <property type="molecule type" value="Genomic_DNA"/>
</dbReference>
<dbReference type="AlphaFoldDB" id="A0AAE3VTU2"/>
<name>A0AAE3VTU2_9ACTN</name>
<proteinExistence type="predicted"/>
<evidence type="ECO:0000256" key="1">
    <source>
        <dbReference type="SAM" id="MobiDB-lite"/>
    </source>
</evidence>
<reference evidence="2 3" key="1">
    <citation type="submission" date="2023-07" db="EMBL/GenBank/DDBJ databases">
        <title>Sequencing the genomes of 1000 actinobacteria strains.</title>
        <authorList>
            <person name="Klenk H.-P."/>
        </authorList>
    </citation>
    <scope>NUCLEOTIDE SEQUENCE [LARGE SCALE GENOMIC DNA]</scope>
    <source>
        <strain evidence="2 3">DSM 44709</strain>
    </source>
</reference>
<keyword evidence="3" id="KW-1185">Reference proteome</keyword>
<comment type="caution">
    <text evidence="2">The sequence shown here is derived from an EMBL/GenBank/DDBJ whole genome shotgun (WGS) entry which is preliminary data.</text>
</comment>
<organism evidence="2 3">
    <name type="scientific">Catenuloplanes indicus</name>
    <dbReference type="NCBI Taxonomy" id="137267"/>
    <lineage>
        <taxon>Bacteria</taxon>
        <taxon>Bacillati</taxon>
        <taxon>Actinomycetota</taxon>
        <taxon>Actinomycetes</taxon>
        <taxon>Micromonosporales</taxon>
        <taxon>Micromonosporaceae</taxon>
        <taxon>Catenuloplanes</taxon>
    </lineage>
</organism>